<comment type="caution">
    <text evidence="1">The sequence shown here is derived from an EMBL/GenBank/DDBJ whole genome shotgun (WGS) entry which is preliminary data.</text>
</comment>
<dbReference type="RefSeq" id="WP_327967154.1">
    <property type="nucleotide sequence ID" value="NZ_JARMQG010000084.1"/>
</dbReference>
<dbReference type="EMBL" id="JARMQG010000084">
    <property type="protein sequence ID" value="MED3562253.1"/>
    <property type="molecule type" value="Genomic_DNA"/>
</dbReference>
<evidence type="ECO:0000313" key="1">
    <source>
        <dbReference type="EMBL" id="MED3562253.1"/>
    </source>
</evidence>
<name>A0ABU6N880_9BACI</name>
<organism evidence="1 2">
    <name type="scientific">Bacillus xiapuensis</name>
    <dbReference type="NCBI Taxonomy" id="2014075"/>
    <lineage>
        <taxon>Bacteria</taxon>
        <taxon>Bacillati</taxon>
        <taxon>Bacillota</taxon>
        <taxon>Bacilli</taxon>
        <taxon>Bacillales</taxon>
        <taxon>Bacillaceae</taxon>
        <taxon>Bacillus</taxon>
    </lineage>
</organism>
<protein>
    <submittedName>
        <fullName evidence="1">Uncharacterized protein</fullName>
    </submittedName>
</protein>
<accession>A0ABU6N880</accession>
<dbReference type="Proteomes" id="UP001330749">
    <property type="component" value="Unassembled WGS sequence"/>
</dbReference>
<proteinExistence type="predicted"/>
<evidence type="ECO:0000313" key="2">
    <source>
        <dbReference type="Proteomes" id="UP001330749"/>
    </source>
</evidence>
<keyword evidence="2" id="KW-1185">Reference proteome</keyword>
<reference evidence="1 2" key="1">
    <citation type="submission" date="2023-03" db="EMBL/GenBank/DDBJ databases">
        <title>Bacillus Genome Sequencing.</title>
        <authorList>
            <person name="Dunlap C."/>
        </authorList>
    </citation>
    <scope>NUCLEOTIDE SEQUENCE [LARGE SCALE GENOMIC DNA]</scope>
    <source>
        <strain evidence="1 2">B-14544</strain>
    </source>
</reference>
<gene>
    <name evidence="1" type="ORF">P4447_07280</name>
</gene>
<sequence length="160" mass="18838">MATEYDVIFDKFIKKLKGDKQFFNYGNDLLDTDIDELVDQHLVSLLNRAIDKLYEQGLPDIDFYDKDDLLQSFNEDLTPQEIALLTDLMYLSYFEEDRNKLKAMGLFFRTSEINLFSPANERKSYMDMLSEIESSVLNSVTNYLSRDRKTWQYKSIYGGN</sequence>